<dbReference type="InterPro" id="IPR014914">
    <property type="entry name" value="RES_dom"/>
</dbReference>
<accession>A0ABV7MX37</accession>
<comment type="caution">
    <text evidence="2">The sequence shown here is derived from an EMBL/GenBank/DDBJ whole genome shotgun (WGS) entry which is preliminary data.</text>
</comment>
<organism evidence="2 3">
    <name type="scientific">Mesorhizobium cantuariense</name>
    <dbReference type="NCBI Taxonomy" id="1300275"/>
    <lineage>
        <taxon>Bacteria</taxon>
        <taxon>Pseudomonadati</taxon>
        <taxon>Pseudomonadota</taxon>
        <taxon>Alphaproteobacteria</taxon>
        <taxon>Hyphomicrobiales</taxon>
        <taxon>Phyllobacteriaceae</taxon>
        <taxon>Mesorhizobium</taxon>
    </lineage>
</organism>
<evidence type="ECO:0000259" key="1">
    <source>
        <dbReference type="SMART" id="SM00953"/>
    </source>
</evidence>
<dbReference type="SMART" id="SM00953">
    <property type="entry name" value="RES"/>
    <property type="match status" value="1"/>
</dbReference>
<feature type="domain" description="RES" evidence="1">
    <location>
        <begin position="21"/>
        <end position="164"/>
    </location>
</feature>
<dbReference type="Proteomes" id="UP001595648">
    <property type="component" value="Unassembled WGS sequence"/>
</dbReference>
<evidence type="ECO:0000313" key="2">
    <source>
        <dbReference type="EMBL" id="MFC3326068.1"/>
    </source>
</evidence>
<sequence>MFPAGTELHRIHSRKRRAHEFNPGFGSSRFAPFTSFGKQVPTMYAGTSFGCAAYESVFHDIDPSEAFKTVPMRNVEELSGSLIRIDRDLQLARLFEPDLNKWGITRQLLIDTPPSSYPSTSAWAQAIHDANPTLDGMIWTSRRFDEEKCLILFGTRVDESSIDVVNSDGFASSPALLDRLVELGRLSGIVLTL</sequence>
<dbReference type="RefSeq" id="WP_378988151.1">
    <property type="nucleotide sequence ID" value="NZ_JBHRVD010000001.1"/>
</dbReference>
<reference evidence="3" key="1">
    <citation type="journal article" date="2019" name="Int. J. Syst. Evol. Microbiol.">
        <title>The Global Catalogue of Microorganisms (GCM) 10K type strain sequencing project: providing services to taxonomists for standard genome sequencing and annotation.</title>
        <authorList>
            <consortium name="The Broad Institute Genomics Platform"/>
            <consortium name="The Broad Institute Genome Sequencing Center for Infectious Disease"/>
            <person name="Wu L."/>
            <person name="Ma J."/>
        </authorList>
    </citation>
    <scope>NUCLEOTIDE SEQUENCE [LARGE SCALE GENOMIC DNA]</scope>
    <source>
        <strain evidence="3">ICMP 19515</strain>
    </source>
</reference>
<protein>
    <submittedName>
        <fullName evidence="2">RES family NAD+ phosphorylase</fullName>
    </submittedName>
</protein>
<name>A0ABV7MX37_9HYPH</name>
<evidence type="ECO:0000313" key="3">
    <source>
        <dbReference type="Proteomes" id="UP001595648"/>
    </source>
</evidence>
<keyword evidence="3" id="KW-1185">Reference proteome</keyword>
<dbReference type="EMBL" id="JBHRVD010000001">
    <property type="protein sequence ID" value="MFC3326068.1"/>
    <property type="molecule type" value="Genomic_DNA"/>
</dbReference>
<gene>
    <name evidence="2" type="ORF">ACFOJ9_30555</name>
</gene>
<proteinExistence type="predicted"/>
<dbReference type="Pfam" id="PF08808">
    <property type="entry name" value="RES"/>
    <property type="match status" value="1"/>
</dbReference>